<dbReference type="EMBL" id="JAAMPC010000011">
    <property type="protein sequence ID" value="KAG2282594.1"/>
    <property type="molecule type" value="Genomic_DNA"/>
</dbReference>
<organism evidence="3 4">
    <name type="scientific">Brassica carinata</name>
    <name type="common">Ethiopian mustard</name>
    <name type="synonym">Abyssinian cabbage</name>
    <dbReference type="NCBI Taxonomy" id="52824"/>
    <lineage>
        <taxon>Eukaryota</taxon>
        <taxon>Viridiplantae</taxon>
        <taxon>Streptophyta</taxon>
        <taxon>Embryophyta</taxon>
        <taxon>Tracheophyta</taxon>
        <taxon>Spermatophyta</taxon>
        <taxon>Magnoliopsida</taxon>
        <taxon>eudicotyledons</taxon>
        <taxon>Gunneridae</taxon>
        <taxon>Pentapetalae</taxon>
        <taxon>rosids</taxon>
        <taxon>malvids</taxon>
        <taxon>Brassicales</taxon>
        <taxon>Brassicaceae</taxon>
        <taxon>Brassiceae</taxon>
        <taxon>Brassica</taxon>
    </lineage>
</organism>
<proteinExistence type="predicted"/>
<comment type="caution">
    <text evidence="3">The sequence shown here is derived from an EMBL/GenBank/DDBJ whole genome shotgun (WGS) entry which is preliminary data.</text>
</comment>
<evidence type="ECO:0000313" key="4">
    <source>
        <dbReference type="Proteomes" id="UP000886595"/>
    </source>
</evidence>
<accession>A0A8X7RCD4</accession>
<feature type="compositionally biased region" description="Polar residues" evidence="1">
    <location>
        <begin position="193"/>
        <end position="204"/>
    </location>
</feature>
<evidence type="ECO:0000259" key="2">
    <source>
        <dbReference type="Pfam" id="PF03732"/>
    </source>
</evidence>
<evidence type="ECO:0000313" key="3">
    <source>
        <dbReference type="EMBL" id="KAG2282594.1"/>
    </source>
</evidence>
<dbReference type="InterPro" id="IPR005162">
    <property type="entry name" value="Retrotrans_gag_dom"/>
</dbReference>
<evidence type="ECO:0000256" key="1">
    <source>
        <dbReference type="SAM" id="MobiDB-lite"/>
    </source>
</evidence>
<feature type="region of interest" description="Disordered" evidence="1">
    <location>
        <begin position="168"/>
        <end position="204"/>
    </location>
</feature>
<gene>
    <name evidence="3" type="ORF">Bca52824_053814</name>
</gene>
<name>A0A8X7RCD4_BRACI</name>
<reference evidence="3 4" key="1">
    <citation type="submission" date="2020-02" db="EMBL/GenBank/DDBJ databases">
        <authorList>
            <person name="Ma Q."/>
            <person name="Huang Y."/>
            <person name="Song X."/>
            <person name="Pei D."/>
        </authorList>
    </citation>
    <scope>NUCLEOTIDE SEQUENCE [LARGE SCALE GENOMIC DNA]</scope>
    <source>
        <strain evidence="3">Sxm20200214</strain>
        <tissue evidence="3">Leaf</tissue>
    </source>
</reference>
<protein>
    <recommendedName>
        <fullName evidence="2">Retrotransposon gag domain-containing protein</fullName>
    </recommendedName>
</protein>
<dbReference type="OrthoDB" id="1113269at2759"/>
<dbReference type="AlphaFoldDB" id="A0A8X7RCD4"/>
<dbReference type="Proteomes" id="UP000886595">
    <property type="component" value="Unassembled WGS sequence"/>
</dbReference>
<keyword evidence="4" id="KW-1185">Reference proteome</keyword>
<feature type="compositionally biased region" description="Low complexity" evidence="1">
    <location>
        <begin position="177"/>
        <end position="189"/>
    </location>
</feature>
<dbReference type="Pfam" id="PF03732">
    <property type="entry name" value="Retrotrans_gag"/>
    <property type="match status" value="1"/>
</dbReference>
<feature type="domain" description="Retrotransposon gag" evidence="2">
    <location>
        <begin position="39"/>
        <end position="128"/>
    </location>
</feature>
<sequence>MLKRVELPVYDGCDAYGWLALAERFLRIGGYDDRAKLDVVSVSLAGDVLSWFNSESHRRGFRSWMDFKQKLIARFSKEKFRDPSQPLFAVKQTGTAAQYIHAFEDLSTLVTGLTDTQLEGIFMNGLKPEMREVVTMCKQVDLDEMISITYQMEDSVLYKVVCRERQAERKDNSKTTSIKSFSPGKSSSGWTFKPTQAKPTETGG</sequence>